<accession>A0ABQ9JSG5</accession>
<dbReference type="EMBL" id="JAPWTJ010000248">
    <property type="protein sequence ID" value="KAJ8980627.1"/>
    <property type="molecule type" value="Genomic_DNA"/>
</dbReference>
<dbReference type="Proteomes" id="UP001162164">
    <property type="component" value="Unassembled WGS sequence"/>
</dbReference>
<keyword evidence="2" id="KW-1185">Reference proteome</keyword>
<gene>
    <name evidence="1" type="ORF">NQ317_011703</name>
</gene>
<evidence type="ECO:0000313" key="2">
    <source>
        <dbReference type="Proteomes" id="UP001162164"/>
    </source>
</evidence>
<name>A0ABQ9JSG5_9CUCU</name>
<comment type="caution">
    <text evidence="1">The sequence shown here is derived from an EMBL/GenBank/DDBJ whole genome shotgun (WGS) entry which is preliminary data.</text>
</comment>
<sequence length="133" mass="15187">MSERLDKGSPLEHHPMRGFFHRSLVSNIICQWCDSLHQIPEISQKHLEDAIILNVIIGKQVFPKILSASSEPGNTTRKACQAHLELAELVEILARLLVMRKSDTQSFIIKRVIELRVIGTLDLCKRVKTTPYF</sequence>
<evidence type="ECO:0000313" key="1">
    <source>
        <dbReference type="EMBL" id="KAJ8980627.1"/>
    </source>
</evidence>
<protein>
    <submittedName>
        <fullName evidence="1">Uncharacterized protein</fullName>
    </submittedName>
</protein>
<reference evidence="1" key="1">
    <citation type="journal article" date="2023" name="Insect Mol. Biol.">
        <title>Genome sequencing provides insights into the evolution of gene families encoding plant cell wall-degrading enzymes in longhorned beetles.</title>
        <authorList>
            <person name="Shin N.R."/>
            <person name="Okamura Y."/>
            <person name="Kirsch R."/>
            <person name="Pauchet Y."/>
        </authorList>
    </citation>
    <scope>NUCLEOTIDE SEQUENCE</scope>
    <source>
        <strain evidence="1">MMC_N1</strain>
    </source>
</reference>
<organism evidence="1 2">
    <name type="scientific">Molorchus minor</name>
    <dbReference type="NCBI Taxonomy" id="1323400"/>
    <lineage>
        <taxon>Eukaryota</taxon>
        <taxon>Metazoa</taxon>
        <taxon>Ecdysozoa</taxon>
        <taxon>Arthropoda</taxon>
        <taxon>Hexapoda</taxon>
        <taxon>Insecta</taxon>
        <taxon>Pterygota</taxon>
        <taxon>Neoptera</taxon>
        <taxon>Endopterygota</taxon>
        <taxon>Coleoptera</taxon>
        <taxon>Polyphaga</taxon>
        <taxon>Cucujiformia</taxon>
        <taxon>Chrysomeloidea</taxon>
        <taxon>Cerambycidae</taxon>
        <taxon>Lamiinae</taxon>
        <taxon>Monochamini</taxon>
        <taxon>Molorchus</taxon>
    </lineage>
</organism>
<proteinExistence type="predicted"/>